<reference evidence="5" key="2">
    <citation type="submission" date="2023-12" db="EMBL/GenBank/DDBJ databases">
        <authorList>
            <person name="Sun Q."/>
            <person name="Inoue M."/>
        </authorList>
    </citation>
    <scope>NUCLEOTIDE SEQUENCE</scope>
    <source>
        <strain evidence="5">JCM 17590</strain>
    </source>
</reference>
<evidence type="ECO:0000256" key="1">
    <source>
        <dbReference type="ARBA" id="ARBA00023015"/>
    </source>
</evidence>
<evidence type="ECO:0000313" key="5">
    <source>
        <dbReference type="EMBL" id="GAA4154689.1"/>
    </source>
</evidence>
<dbReference type="InterPro" id="IPR036390">
    <property type="entry name" value="WH_DNA-bd_sf"/>
</dbReference>
<accession>A0ABP7ZDW2</accession>
<dbReference type="InterPro" id="IPR008920">
    <property type="entry name" value="TF_FadR/GntR_C"/>
</dbReference>
<sequence>MKDTSSQSGSAYAQIRAAILDGVFPMGSVLTENQLAEYVGASRTPVREAVHRLALEQVLLRDERGISVPDPGPEEIFEIYETRGILSVANARLAAERRTELDLSAMERHSADVSAAMDRSHEDRAAAHHQFCRASWRASHNRSLYEELERFGTTDAHFGGVSTLSLPGQWERLITYYRDYLDALVVRDADRAAQVADANTKAFRDARLQMWRERNRGS</sequence>
<dbReference type="InterPro" id="IPR036388">
    <property type="entry name" value="WH-like_DNA-bd_sf"/>
</dbReference>
<dbReference type="Gene3D" id="1.20.120.530">
    <property type="entry name" value="GntR ligand-binding domain-like"/>
    <property type="match status" value="1"/>
</dbReference>
<dbReference type="Pfam" id="PF00392">
    <property type="entry name" value="GntR"/>
    <property type="match status" value="1"/>
</dbReference>
<feature type="domain" description="HTH gntR-type" evidence="4">
    <location>
        <begin position="5"/>
        <end position="71"/>
    </location>
</feature>
<dbReference type="EMBL" id="BAABBV010000001">
    <property type="protein sequence ID" value="GAA4154689.1"/>
    <property type="molecule type" value="Genomic_DNA"/>
</dbReference>
<dbReference type="SUPFAM" id="SSF48008">
    <property type="entry name" value="GntR ligand-binding domain-like"/>
    <property type="match status" value="1"/>
</dbReference>
<dbReference type="Pfam" id="PF07729">
    <property type="entry name" value="FCD"/>
    <property type="match status" value="1"/>
</dbReference>
<evidence type="ECO:0000256" key="3">
    <source>
        <dbReference type="ARBA" id="ARBA00023163"/>
    </source>
</evidence>
<organism evidence="5 6">
    <name type="scientific">Gryllotalpicola daejeonensis</name>
    <dbReference type="NCBI Taxonomy" id="993087"/>
    <lineage>
        <taxon>Bacteria</taxon>
        <taxon>Bacillati</taxon>
        <taxon>Actinomycetota</taxon>
        <taxon>Actinomycetes</taxon>
        <taxon>Micrococcales</taxon>
        <taxon>Microbacteriaceae</taxon>
        <taxon>Gryllotalpicola</taxon>
    </lineage>
</organism>
<keyword evidence="1" id="KW-0805">Transcription regulation</keyword>
<dbReference type="Gene3D" id="1.10.10.10">
    <property type="entry name" value="Winged helix-like DNA-binding domain superfamily/Winged helix DNA-binding domain"/>
    <property type="match status" value="1"/>
</dbReference>
<dbReference type="InterPro" id="IPR000524">
    <property type="entry name" value="Tscrpt_reg_HTH_GntR"/>
</dbReference>
<proteinExistence type="predicted"/>
<dbReference type="InterPro" id="IPR011711">
    <property type="entry name" value="GntR_C"/>
</dbReference>
<dbReference type="SUPFAM" id="SSF46785">
    <property type="entry name" value="Winged helix' DNA-binding domain"/>
    <property type="match status" value="1"/>
</dbReference>
<keyword evidence="2" id="KW-0238">DNA-binding</keyword>
<keyword evidence="6" id="KW-1185">Reference proteome</keyword>
<dbReference type="SMART" id="SM00895">
    <property type="entry name" value="FCD"/>
    <property type="match status" value="1"/>
</dbReference>
<keyword evidence="3" id="KW-0804">Transcription</keyword>
<evidence type="ECO:0000313" key="6">
    <source>
        <dbReference type="Proteomes" id="UP001415169"/>
    </source>
</evidence>
<reference evidence="5" key="1">
    <citation type="journal article" date="2014" name="Int. J. Syst. Evol. Microbiol.">
        <title>Complete genome of a new Firmicutes species belonging to the dominant human colonic microbiota ('Ruminococcus bicirculans') reveals two chromosomes and a selective capacity to utilize plant glucans.</title>
        <authorList>
            <consortium name="NISC Comparative Sequencing Program"/>
            <person name="Wegmann U."/>
            <person name="Louis P."/>
            <person name="Goesmann A."/>
            <person name="Henrissat B."/>
            <person name="Duncan S.H."/>
            <person name="Flint H.J."/>
        </authorList>
    </citation>
    <scope>NUCLEOTIDE SEQUENCE</scope>
    <source>
        <strain evidence="5">JCM 17590</strain>
    </source>
</reference>
<dbReference type="RefSeq" id="WP_344789932.1">
    <property type="nucleotide sequence ID" value="NZ_BAABBV010000001.1"/>
</dbReference>
<comment type="caution">
    <text evidence="5">The sequence shown here is derived from an EMBL/GenBank/DDBJ whole genome shotgun (WGS) entry which is preliminary data.</text>
</comment>
<gene>
    <name evidence="5" type="ORF">GCM10022286_02590</name>
</gene>
<dbReference type="PANTHER" id="PTHR43537">
    <property type="entry name" value="TRANSCRIPTIONAL REGULATOR, GNTR FAMILY"/>
    <property type="match status" value="1"/>
</dbReference>
<evidence type="ECO:0000259" key="4">
    <source>
        <dbReference type="PROSITE" id="PS50949"/>
    </source>
</evidence>
<evidence type="ECO:0000256" key="2">
    <source>
        <dbReference type="ARBA" id="ARBA00023125"/>
    </source>
</evidence>
<dbReference type="PROSITE" id="PS50949">
    <property type="entry name" value="HTH_GNTR"/>
    <property type="match status" value="1"/>
</dbReference>
<name>A0ABP7ZDW2_9MICO</name>
<dbReference type="SMART" id="SM00345">
    <property type="entry name" value="HTH_GNTR"/>
    <property type="match status" value="1"/>
</dbReference>
<protein>
    <recommendedName>
        <fullName evidence="4">HTH gntR-type domain-containing protein</fullName>
    </recommendedName>
</protein>
<dbReference type="Proteomes" id="UP001415169">
    <property type="component" value="Unassembled WGS sequence"/>
</dbReference>
<dbReference type="PANTHER" id="PTHR43537:SF5">
    <property type="entry name" value="UXU OPERON TRANSCRIPTIONAL REGULATOR"/>
    <property type="match status" value="1"/>
</dbReference>